<dbReference type="EMBL" id="AQQY01000001">
    <property type="protein sequence ID" value="KCV83279.1"/>
    <property type="molecule type" value="Genomic_DNA"/>
</dbReference>
<keyword evidence="3" id="KW-1185">Reference proteome</keyword>
<dbReference type="eggNOG" id="COG4875">
    <property type="taxonomic scope" value="Bacteria"/>
</dbReference>
<dbReference type="STRING" id="1461693.ATO10_00920"/>
<dbReference type="SUPFAM" id="SSF54427">
    <property type="entry name" value="NTF2-like"/>
    <property type="match status" value="1"/>
</dbReference>
<dbReference type="Proteomes" id="UP000024836">
    <property type="component" value="Unassembled WGS sequence"/>
</dbReference>
<proteinExistence type="predicted"/>
<reference evidence="2 3" key="1">
    <citation type="submission" date="2013-04" db="EMBL/GenBank/DDBJ databases">
        <title>Shimia sp. 22II-S11-Z10 Genome Sequencing.</title>
        <authorList>
            <person name="Lai Q."/>
            <person name="Li G."/>
            <person name="Shao Z."/>
        </authorList>
    </citation>
    <scope>NUCLEOTIDE SEQUENCE [LARGE SCALE GENOMIC DNA]</scope>
    <source>
        <strain evidence="3">22II-S11-Z10</strain>
    </source>
</reference>
<dbReference type="AlphaFoldDB" id="A0A058ZNW2"/>
<dbReference type="Gene3D" id="3.10.450.50">
    <property type="match status" value="1"/>
</dbReference>
<accession>A0A058ZNW2</accession>
<protein>
    <recommendedName>
        <fullName evidence="1">DUF4440 domain-containing protein</fullName>
    </recommendedName>
</protein>
<evidence type="ECO:0000259" key="1">
    <source>
        <dbReference type="Pfam" id="PF14534"/>
    </source>
</evidence>
<feature type="domain" description="DUF4440" evidence="1">
    <location>
        <begin position="7"/>
        <end position="113"/>
    </location>
</feature>
<gene>
    <name evidence="2" type="ORF">ATO10_00920</name>
</gene>
<dbReference type="RefSeq" id="WP_035246864.1">
    <property type="nucleotide sequence ID" value="NZ_AQQY01000001.1"/>
</dbReference>
<dbReference type="InterPro" id="IPR027843">
    <property type="entry name" value="DUF4440"/>
</dbReference>
<name>A0A058ZNW2_9RHOB</name>
<dbReference type="OrthoDB" id="9152983at2"/>
<dbReference type="Pfam" id="PF14534">
    <property type="entry name" value="DUF4440"/>
    <property type="match status" value="1"/>
</dbReference>
<sequence length="122" mass="13433">MSARDFINAYETALGTQNWASVAPLISEQAIVIFSNGALHAGKDAVRTAYERNFQAIQNETYQISNVRWLSETADSASYVFEFHWSGFIEGQPASGSGRGTTVLAREGNHWRLVGEHLGPKT</sequence>
<dbReference type="InterPro" id="IPR032710">
    <property type="entry name" value="NTF2-like_dom_sf"/>
</dbReference>
<evidence type="ECO:0000313" key="2">
    <source>
        <dbReference type="EMBL" id="KCV83279.1"/>
    </source>
</evidence>
<evidence type="ECO:0000313" key="3">
    <source>
        <dbReference type="Proteomes" id="UP000024836"/>
    </source>
</evidence>
<organism evidence="2 3">
    <name type="scientific">Actibacterium atlanticum</name>
    <dbReference type="NCBI Taxonomy" id="1461693"/>
    <lineage>
        <taxon>Bacteria</taxon>
        <taxon>Pseudomonadati</taxon>
        <taxon>Pseudomonadota</taxon>
        <taxon>Alphaproteobacteria</taxon>
        <taxon>Rhodobacterales</taxon>
        <taxon>Roseobacteraceae</taxon>
        <taxon>Actibacterium</taxon>
    </lineage>
</organism>
<comment type="caution">
    <text evidence="2">The sequence shown here is derived from an EMBL/GenBank/DDBJ whole genome shotgun (WGS) entry which is preliminary data.</text>
</comment>